<evidence type="ECO:0000313" key="3">
    <source>
        <dbReference type="EMBL" id="SPD88461.1"/>
    </source>
</evidence>
<dbReference type="EMBL" id="LT985188">
    <property type="protein sequence ID" value="SPD88461.1"/>
    <property type="molecule type" value="Genomic_DNA"/>
</dbReference>
<name>A0A2N9JLJ6_9ACTN</name>
<dbReference type="RefSeq" id="WP_197709983.1">
    <property type="nucleotide sequence ID" value="NZ_BAAAGO010000001.1"/>
</dbReference>
<organism evidence="3 4">
    <name type="scientific">Micropruina glycogenica</name>
    <dbReference type="NCBI Taxonomy" id="75385"/>
    <lineage>
        <taxon>Bacteria</taxon>
        <taxon>Bacillati</taxon>
        <taxon>Actinomycetota</taxon>
        <taxon>Actinomycetes</taxon>
        <taxon>Propionibacteriales</taxon>
        <taxon>Nocardioidaceae</taxon>
        <taxon>Micropruina</taxon>
    </lineage>
</organism>
<feature type="compositionally biased region" description="Pro residues" evidence="1">
    <location>
        <begin position="104"/>
        <end position="122"/>
    </location>
</feature>
<dbReference type="KEGG" id="mgg:MPLG2_3431"/>
<reference evidence="3 4" key="1">
    <citation type="submission" date="2018-02" db="EMBL/GenBank/DDBJ databases">
        <authorList>
            <person name="Cohen D.B."/>
            <person name="Kent A.D."/>
        </authorList>
    </citation>
    <scope>NUCLEOTIDE SEQUENCE [LARGE SCALE GENOMIC DNA]</scope>
    <source>
        <strain evidence="3">1</strain>
    </source>
</reference>
<evidence type="ECO:0000256" key="2">
    <source>
        <dbReference type="SAM" id="Phobius"/>
    </source>
</evidence>
<protein>
    <recommendedName>
        <fullName evidence="5">SHOCT domain-containing protein</fullName>
    </recommendedName>
</protein>
<accession>A0A2N9JLJ6</accession>
<keyword evidence="2" id="KW-0472">Membrane</keyword>
<keyword evidence="2" id="KW-0812">Transmembrane</keyword>
<feature type="region of interest" description="Disordered" evidence="1">
    <location>
        <begin position="47"/>
        <end position="73"/>
    </location>
</feature>
<keyword evidence="2" id="KW-1133">Transmembrane helix</keyword>
<dbReference type="Proteomes" id="UP000238164">
    <property type="component" value="Chromosome 1"/>
</dbReference>
<proteinExistence type="predicted"/>
<sequence>MGPRGGGGGFGFLHMIGGLIGMALFFAVLLGLAALVYKIAVKKGWVKRHHRGPHGHRPEPGGPPQHHPGDALRILDERLARGEIEIDDYKARRDALTGNSFPPFHQPPHPEPPHPADGPKPAGPAEDGAAQ</sequence>
<evidence type="ECO:0000256" key="1">
    <source>
        <dbReference type="SAM" id="MobiDB-lite"/>
    </source>
</evidence>
<keyword evidence="4" id="KW-1185">Reference proteome</keyword>
<evidence type="ECO:0000313" key="4">
    <source>
        <dbReference type="Proteomes" id="UP000238164"/>
    </source>
</evidence>
<feature type="transmembrane region" description="Helical" evidence="2">
    <location>
        <begin position="12"/>
        <end position="37"/>
    </location>
</feature>
<feature type="region of interest" description="Disordered" evidence="1">
    <location>
        <begin position="91"/>
        <end position="131"/>
    </location>
</feature>
<gene>
    <name evidence="3" type="ORF">MPLG2_3431</name>
</gene>
<evidence type="ECO:0008006" key="5">
    <source>
        <dbReference type="Google" id="ProtNLM"/>
    </source>
</evidence>
<dbReference type="AlphaFoldDB" id="A0A2N9JLJ6"/>